<keyword evidence="2 5" id="KW-0812">Transmembrane</keyword>
<comment type="subcellular location">
    <subcellularLocation>
        <location evidence="1">Membrane</location>
        <topology evidence="1">Multi-pass membrane protein</topology>
    </subcellularLocation>
</comment>
<evidence type="ECO:0000256" key="1">
    <source>
        <dbReference type="ARBA" id="ARBA00004141"/>
    </source>
</evidence>
<dbReference type="Pfam" id="PF04932">
    <property type="entry name" value="Wzy_C"/>
    <property type="match status" value="1"/>
</dbReference>
<feature type="domain" description="O-antigen ligase-related" evidence="6">
    <location>
        <begin position="208"/>
        <end position="384"/>
    </location>
</feature>
<dbReference type="GO" id="GO:0016874">
    <property type="term" value="F:ligase activity"/>
    <property type="evidence" value="ECO:0007669"/>
    <property type="project" value="UniProtKB-KW"/>
</dbReference>
<feature type="transmembrane region" description="Helical" evidence="5">
    <location>
        <begin position="106"/>
        <end position="125"/>
    </location>
</feature>
<evidence type="ECO:0000256" key="3">
    <source>
        <dbReference type="ARBA" id="ARBA00022989"/>
    </source>
</evidence>
<keyword evidence="7" id="KW-0436">Ligase</keyword>
<comment type="caution">
    <text evidence="7">The sequence shown here is derived from an EMBL/GenBank/DDBJ whole genome shotgun (WGS) entry which is preliminary data.</text>
</comment>
<feature type="transmembrane region" description="Helical" evidence="5">
    <location>
        <begin position="175"/>
        <end position="197"/>
    </location>
</feature>
<dbReference type="AlphaFoldDB" id="A0A3D9ZTX5"/>
<feature type="transmembrane region" description="Helical" evidence="5">
    <location>
        <begin position="376"/>
        <end position="396"/>
    </location>
</feature>
<dbReference type="InterPro" id="IPR007016">
    <property type="entry name" value="O-antigen_ligase-rel_domated"/>
</dbReference>
<reference evidence="7 8" key="1">
    <citation type="submission" date="2018-08" db="EMBL/GenBank/DDBJ databases">
        <title>Sequencing the genomes of 1000 actinobacteria strains.</title>
        <authorList>
            <person name="Klenk H.-P."/>
        </authorList>
    </citation>
    <scope>NUCLEOTIDE SEQUENCE [LARGE SCALE GENOMIC DNA]</scope>
    <source>
        <strain evidence="7 8">DSM 44099</strain>
    </source>
</reference>
<evidence type="ECO:0000256" key="5">
    <source>
        <dbReference type="SAM" id="Phobius"/>
    </source>
</evidence>
<dbReference type="OrthoDB" id="3696843at2"/>
<feature type="transmembrane region" description="Helical" evidence="5">
    <location>
        <begin position="77"/>
        <end position="94"/>
    </location>
</feature>
<evidence type="ECO:0000259" key="6">
    <source>
        <dbReference type="Pfam" id="PF04932"/>
    </source>
</evidence>
<keyword evidence="8" id="KW-1185">Reference proteome</keyword>
<sequence length="461" mass="46173">MSAPAGRGETAMIDAQPSTLDERVTGLSASSAVLLAAVAAGVLAQGGFYLGGRLVVCGLVAVAVVIAATTGSRIDRQLVPLAAAAAGLAVWTVARGLTAGGHWPTVLGTVGTLAVFVSAAALTVRADAGERETLVRWLTGVGALVAVTGWIGAAFRVPIWAVAVEGRLWRASSTLTYPNAAAAVLGGLALLALASLAARPASTPRALTAFVLVTGLGATQSRAGLIAFAAGLAVLCGLLRRFFAGPLLGAAVAVGALLPTTAVDAEPRPWVAAAGLVVGALIALVRHRGALVAVLAALVTVTALAHAHWSAVVANRGTLASWGRSHATSAALDLVAAHPWVGTGPGLARFVWLDDAGDAVIARFVHNEYLQLTVELGLVGTALLGVLIAAAGAIVLRARGGSSLTWAGSTAALVGFAVHSAFDFLWQPAALPLLAGLLIGLAGQTVRSEEVAPSITGEEEE</sequence>
<keyword evidence="4 5" id="KW-0472">Membrane</keyword>
<protein>
    <submittedName>
        <fullName evidence="7">O-antigen ligase-like membrane protein</fullName>
    </submittedName>
</protein>
<feature type="transmembrane region" description="Helical" evidence="5">
    <location>
        <begin position="24"/>
        <end position="43"/>
    </location>
</feature>
<name>A0A3D9ZTX5_9ACTN</name>
<proteinExistence type="predicted"/>
<gene>
    <name evidence="7" type="ORF">DFJ67_5469</name>
</gene>
<feature type="transmembrane region" description="Helical" evidence="5">
    <location>
        <begin position="269"/>
        <end position="285"/>
    </location>
</feature>
<dbReference type="EMBL" id="QUMQ01000001">
    <property type="protein sequence ID" value="REF99433.1"/>
    <property type="molecule type" value="Genomic_DNA"/>
</dbReference>
<feature type="transmembrane region" description="Helical" evidence="5">
    <location>
        <begin position="209"/>
        <end position="235"/>
    </location>
</feature>
<feature type="transmembrane region" description="Helical" evidence="5">
    <location>
        <begin position="242"/>
        <end position="263"/>
    </location>
</feature>
<dbReference type="Proteomes" id="UP000256913">
    <property type="component" value="Unassembled WGS sequence"/>
</dbReference>
<evidence type="ECO:0000313" key="7">
    <source>
        <dbReference type="EMBL" id="REF99433.1"/>
    </source>
</evidence>
<feature type="transmembrane region" description="Helical" evidence="5">
    <location>
        <begin position="290"/>
        <end position="309"/>
    </location>
</feature>
<dbReference type="GO" id="GO:0016020">
    <property type="term" value="C:membrane"/>
    <property type="evidence" value="ECO:0007669"/>
    <property type="project" value="UniProtKB-SubCell"/>
</dbReference>
<evidence type="ECO:0000256" key="4">
    <source>
        <dbReference type="ARBA" id="ARBA00023136"/>
    </source>
</evidence>
<dbReference type="InterPro" id="IPR051533">
    <property type="entry name" value="WaaL-like"/>
</dbReference>
<organism evidence="7 8">
    <name type="scientific">Asanoa ferruginea</name>
    <dbReference type="NCBI Taxonomy" id="53367"/>
    <lineage>
        <taxon>Bacteria</taxon>
        <taxon>Bacillati</taxon>
        <taxon>Actinomycetota</taxon>
        <taxon>Actinomycetes</taxon>
        <taxon>Micromonosporales</taxon>
        <taxon>Micromonosporaceae</taxon>
        <taxon>Asanoa</taxon>
    </lineage>
</organism>
<evidence type="ECO:0000313" key="8">
    <source>
        <dbReference type="Proteomes" id="UP000256913"/>
    </source>
</evidence>
<dbReference type="PANTHER" id="PTHR37422">
    <property type="entry name" value="TEICHURONIC ACID BIOSYNTHESIS PROTEIN TUAE"/>
    <property type="match status" value="1"/>
</dbReference>
<feature type="transmembrane region" description="Helical" evidence="5">
    <location>
        <begin position="137"/>
        <end position="163"/>
    </location>
</feature>
<keyword evidence="3 5" id="KW-1133">Transmembrane helix</keyword>
<feature type="transmembrane region" description="Helical" evidence="5">
    <location>
        <begin position="403"/>
        <end position="422"/>
    </location>
</feature>
<evidence type="ECO:0000256" key="2">
    <source>
        <dbReference type="ARBA" id="ARBA00022692"/>
    </source>
</evidence>
<feature type="transmembrane region" description="Helical" evidence="5">
    <location>
        <begin position="50"/>
        <end position="71"/>
    </location>
</feature>
<accession>A0A3D9ZTX5</accession>
<dbReference type="PANTHER" id="PTHR37422:SF13">
    <property type="entry name" value="LIPOPOLYSACCHARIDE BIOSYNTHESIS PROTEIN PA4999-RELATED"/>
    <property type="match status" value="1"/>
</dbReference>